<dbReference type="PANTHER" id="PTHR43143:SF1">
    <property type="entry name" value="SERINE_THREONINE-PROTEIN PHOSPHATASE CPPED1"/>
    <property type="match status" value="1"/>
</dbReference>
<dbReference type="eggNOG" id="arCOG01153">
    <property type="taxonomic scope" value="Archaea"/>
</dbReference>
<dbReference type="EMBL" id="CP001338">
    <property type="protein sequence ID" value="ACL16240.1"/>
    <property type="molecule type" value="Genomic_DNA"/>
</dbReference>
<keyword evidence="3" id="KW-1185">Reference proteome</keyword>
<dbReference type="PROSITE" id="PS51257">
    <property type="entry name" value="PROKAR_LIPOPROTEIN"/>
    <property type="match status" value="1"/>
</dbReference>
<evidence type="ECO:0000259" key="1">
    <source>
        <dbReference type="Pfam" id="PF00149"/>
    </source>
</evidence>
<gene>
    <name evidence="2" type="ordered locus">Mpal_0882</name>
</gene>
<dbReference type="SUPFAM" id="SSF56300">
    <property type="entry name" value="Metallo-dependent phosphatases"/>
    <property type="match status" value="1"/>
</dbReference>
<dbReference type="KEGG" id="mpl:Mpal_0882"/>
<feature type="domain" description="Calcineurin-like phosphoesterase" evidence="1">
    <location>
        <begin position="62"/>
        <end position="270"/>
    </location>
</feature>
<proteinExistence type="predicted"/>
<dbReference type="HOGENOM" id="CLU_914175_0_0_2"/>
<dbReference type="AlphaFoldDB" id="B8GGI5"/>
<evidence type="ECO:0000313" key="2">
    <source>
        <dbReference type="EMBL" id="ACL16240.1"/>
    </source>
</evidence>
<sequence precursor="true">MRFYRLTLFLVLILAVGICGCMGPSSVPVQNTTTSTTSSGSGNWTFAVFGDSPDPAANTTTGVSPNLSPIARAVAAEKPDLVMYNGDLINGWELTNVSPMMGNYSGQFENWMEAVSPIYNYTTGTGIPLYVLRGNHEDGPNQTVTPLLDTYLSTVASDMPTNGPPGEEKLTYSFTHKGAKFIVTDDYYAHDGIKETVNQTWVDGQLTQDTRPFMFVFGHSPAYLLDNESDVKSDENPFSLSVHPAQRDALWKSLVNNNSSAYFCGHIHTYARGVSQGVQQIVCGNGGAHMVNFDPALVESGLTIEYPLNAVAINDQKIGYLLVTVHEDSGTFDGVQKVFNPLTHSWDIGDTFTLHAR</sequence>
<dbReference type="STRING" id="521011.Mpal_0882"/>
<protein>
    <recommendedName>
        <fullName evidence="1">Calcineurin-like phosphoesterase domain-containing protein</fullName>
    </recommendedName>
</protein>
<dbReference type="GO" id="GO:0016787">
    <property type="term" value="F:hydrolase activity"/>
    <property type="evidence" value="ECO:0007669"/>
    <property type="project" value="InterPro"/>
</dbReference>
<dbReference type="Gene3D" id="3.60.21.10">
    <property type="match status" value="1"/>
</dbReference>
<dbReference type="Pfam" id="PF00149">
    <property type="entry name" value="Metallophos"/>
    <property type="match status" value="1"/>
</dbReference>
<dbReference type="PANTHER" id="PTHR43143">
    <property type="entry name" value="METALLOPHOSPHOESTERASE, CALCINEURIN SUPERFAMILY"/>
    <property type="match status" value="1"/>
</dbReference>
<name>B8GGI5_METPE</name>
<dbReference type="Proteomes" id="UP000002457">
    <property type="component" value="Chromosome"/>
</dbReference>
<dbReference type="InterPro" id="IPR004843">
    <property type="entry name" value="Calcineurin-like_PHP"/>
</dbReference>
<organism evidence="2 3">
    <name type="scientific">Methanosphaerula palustris (strain ATCC BAA-1556 / DSM 19958 / E1-9c)</name>
    <dbReference type="NCBI Taxonomy" id="521011"/>
    <lineage>
        <taxon>Archaea</taxon>
        <taxon>Methanobacteriati</taxon>
        <taxon>Methanobacteriota</taxon>
        <taxon>Stenosarchaea group</taxon>
        <taxon>Methanomicrobia</taxon>
        <taxon>Methanomicrobiales</taxon>
        <taxon>Methanoregulaceae</taxon>
        <taxon>Methanosphaerula</taxon>
    </lineage>
</organism>
<accession>B8GGI5</accession>
<evidence type="ECO:0000313" key="3">
    <source>
        <dbReference type="Proteomes" id="UP000002457"/>
    </source>
</evidence>
<reference evidence="2 3" key="1">
    <citation type="journal article" date="2015" name="Genome Announc.">
        <title>Complete Genome Sequence of Methanosphaerula palustris E1-9CT, a Hydrogenotrophic Methanogen Isolated from a Minerotrophic Fen Peatland.</title>
        <authorList>
            <person name="Cadillo-Quiroz H."/>
            <person name="Browne P."/>
            <person name="Kyrpides N."/>
            <person name="Woyke T."/>
            <person name="Goodwin L."/>
            <person name="Detter C."/>
            <person name="Yavitt J.B."/>
            <person name="Zinder S.H."/>
        </authorList>
    </citation>
    <scope>NUCLEOTIDE SEQUENCE [LARGE SCALE GENOMIC DNA]</scope>
    <source>
        <strain evidence="3">ATCC BAA-1556 / DSM 19958 / E1-9c</strain>
    </source>
</reference>
<dbReference type="InterPro" id="IPR051918">
    <property type="entry name" value="STPP_CPPED1"/>
</dbReference>
<dbReference type="InterPro" id="IPR029052">
    <property type="entry name" value="Metallo-depent_PP-like"/>
</dbReference>